<dbReference type="InterPro" id="IPR022099">
    <property type="entry name" value="DUF3638"/>
</dbReference>
<feature type="domain" description="DUF3638" evidence="8">
    <location>
        <begin position="2008"/>
        <end position="2230"/>
    </location>
</feature>
<protein>
    <recommendedName>
        <fullName evidence="2">ubiquitinyl hydrolase 1</fullName>
        <ecNumber evidence="2">3.4.19.12</ecNumber>
    </recommendedName>
</protein>
<feature type="region of interest" description="Disordered" evidence="7">
    <location>
        <begin position="2821"/>
        <end position="2843"/>
    </location>
</feature>
<evidence type="ECO:0000256" key="5">
    <source>
        <dbReference type="ARBA" id="ARBA00022801"/>
    </source>
</evidence>
<reference evidence="11" key="1">
    <citation type="submission" date="2023-03" db="EMBL/GenBank/DDBJ databases">
        <title>Complete genome of Cladonia borealis.</title>
        <authorList>
            <person name="Park H."/>
        </authorList>
    </citation>
    <scope>NUCLEOTIDE SEQUENCE</scope>
    <source>
        <strain evidence="11">ANT050790</strain>
    </source>
</reference>
<dbReference type="EC" id="3.4.19.12" evidence="2"/>
<organism evidence="11 12">
    <name type="scientific">Cladonia borealis</name>
    <dbReference type="NCBI Taxonomy" id="184061"/>
    <lineage>
        <taxon>Eukaryota</taxon>
        <taxon>Fungi</taxon>
        <taxon>Dikarya</taxon>
        <taxon>Ascomycota</taxon>
        <taxon>Pezizomycotina</taxon>
        <taxon>Lecanoromycetes</taxon>
        <taxon>OSLEUM clade</taxon>
        <taxon>Lecanoromycetidae</taxon>
        <taxon>Lecanorales</taxon>
        <taxon>Lecanorineae</taxon>
        <taxon>Cladoniaceae</taxon>
        <taxon>Cladonia</taxon>
    </lineage>
</organism>
<comment type="catalytic activity">
    <reaction evidence="1">
        <text>Thiol-dependent hydrolysis of ester, thioester, amide, peptide and isopeptide bonds formed by the C-terminal Gly of ubiquitin (a 76-residue protein attached to proteins as an intracellular targeting signal).</text>
        <dbReference type="EC" id="3.4.19.12"/>
    </reaction>
</comment>
<evidence type="ECO:0000313" key="11">
    <source>
        <dbReference type="EMBL" id="KAK0510965.1"/>
    </source>
</evidence>
<dbReference type="PANTHER" id="PTHR13367">
    <property type="entry name" value="UBIQUITIN THIOESTERASE"/>
    <property type="match status" value="1"/>
</dbReference>
<evidence type="ECO:0000259" key="8">
    <source>
        <dbReference type="Pfam" id="PF12340"/>
    </source>
</evidence>
<dbReference type="PANTHER" id="PTHR13367:SF34">
    <property type="match status" value="1"/>
</dbReference>
<evidence type="ECO:0000256" key="6">
    <source>
        <dbReference type="ARBA" id="ARBA00022807"/>
    </source>
</evidence>
<dbReference type="Pfam" id="PF12359">
    <property type="entry name" value="DUF3645"/>
    <property type="match status" value="1"/>
</dbReference>
<keyword evidence="5" id="KW-0378">Hydrolase</keyword>
<dbReference type="InterPro" id="IPR051346">
    <property type="entry name" value="OTU_Deubiquitinase"/>
</dbReference>
<keyword evidence="6" id="KW-0788">Thiol protease</keyword>
<name>A0AA39QZH4_9LECA</name>
<dbReference type="Pfam" id="PF12340">
    <property type="entry name" value="DUF3638"/>
    <property type="match status" value="1"/>
</dbReference>
<evidence type="ECO:0000256" key="1">
    <source>
        <dbReference type="ARBA" id="ARBA00000707"/>
    </source>
</evidence>
<feature type="compositionally biased region" description="Basic and acidic residues" evidence="7">
    <location>
        <begin position="2821"/>
        <end position="2839"/>
    </location>
</feature>
<keyword evidence="4" id="KW-0833">Ubl conjugation pathway</keyword>
<accession>A0AA39QZH4</accession>
<dbReference type="SUPFAM" id="SSF52540">
    <property type="entry name" value="P-loop containing nucleoside triphosphate hydrolases"/>
    <property type="match status" value="1"/>
</dbReference>
<dbReference type="InterPro" id="IPR022105">
    <property type="entry name" value="DUF3645"/>
</dbReference>
<dbReference type="GO" id="GO:0004843">
    <property type="term" value="F:cysteine-type deubiquitinase activity"/>
    <property type="evidence" value="ECO:0007669"/>
    <property type="project" value="UniProtKB-EC"/>
</dbReference>
<keyword evidence="12" id="KW-1185">Reference proteome</keyword>
<evidence type="ECO:0000256" key="4">
    <source>
        <dbReference type="ARBA" id="ARBA00022786"/>
    </source>
</evidence>
<dbReference type="InterPro" id="IPR027417">
    <property type="entry name" value="P-loop_NTPase"/>
</dbReference>
<feature type="domain" description="DUF3645" evidence="9">
    <location>
        <begin position="2351"/>
        <end position="2383"/>
    </location>
</feature>
<dbReference type="GO" id="GO:0006508">
    <property type="term" value="P:proteolysis"/>
    <property type="evidence" value="ECO:0007669"/>
    <property type="project" value="UniProtKB-KW"/>
</dbReference>
<comment type="caution">
    <text evidence="11">The sequence shown here is derived from an EMBL/GenBank/DDBJ whole genome shotgun (WGS) entry which is preliminary data.</text>
</comment>
<proteinExistence type="predicted"/>
<dbReference type="EMBL" id="JAFEKC020000014">
    <property type="protein sequence ID" value="KAK0510965.1"/>
    <property type="molecule type" value="Genomic_DNA"/>
</dbReference>
<evidence type="ECO:0000259" key="9">
    <source>
        <dbReference type="Pfam" id="PF12359"/>
    </source>
</evidence>
<dbReference type="InterPro" id="IPR046541">
    <property type="entry name" value="DUF6606"/>
</dbReference>
<sequence length="3103" mass="353055">MCKDLNYIINHVFLPPKLPQKDDSNAAKGSSLVEEVLTALKSFQAHIPEQERSEWIPCIKMIRNMLQIRDHFGGLVAKEVETMLREMADGDILALHIRCQNAGLIVRRYSDQYSFESFEVSPTTEAVIGTRGRLRRCFPGPAVAISQDRIADTSFLEPMVDLLVQLDAVTPEEVQPTTIKSHSKVIETRDTVHPRFVTEMLTGLLRAIGQPHDVPRIYKHTRDDVLWKDASNPWRRCPSWLLLRVALQTSLMQNQVKEPHVRYKSFMLFFMAEVLRGTLKACLPSDTILKASLPSDTIFLMTAKITRRALKLGSIDGTAWLQHVATTTAAAQQELSRRWVLVEKHPDLFATQGSWDPSQLLFLSDTELRLSRLRPYLAKVRARLASPPTHHPFTSNCGRRISRRSSDLPELSLFLEGNGSQVRLSLTDLELWVGSSLDDWLRANVERQDAVTALAALIDTYISAASLTYKDMPEDISLMILTSMDLWAALDKLALHHCTLLHKYGPEFPPSLFEPLLLPQKSQMERLLRVEQYLDRRRAAAIPRFPSMFRSVDTTNSFAVRYVQQSPRHEELQRKIEEEAKSDRARKISELVEKRQQYHKLITQSEGMSCLYVDVWRRHRIISKHSSSCQKCELKSQAEQLNIDVHEWPLPERELEVKAAVFELDVPTVVSKWRDITYRILVDLLSPQSAGQGKGNQQRVYSLWSYTGLEKFIVSQKGRLQLASKTKPFVVSHYRYQKISQANESNVCVNNGLHYSMYDSKELRWTEELLNHCGLREQCTPKLPAGPYRSLQYAVSNTVHTSNEVIASQAECPEMLTLHEFYAFGTLRSGHRLQWRNIARELTTHILNLNCHETHTLIMQAAWQVGPFSKGRVCRESHVDLEEVDFGKSLLSTMEDALGTIEGNWQGAAAARTLIALATRLLSLSLCKVAREGCFHFLRKARAISLRWTREVGQKLQEEQEEEERRNLNARTLEMALTCYGTFDVDLHHLPALFQSDENIAAVTECSIIVHDRCPPVEENLYTPIRTLLQRYRRVSCVLEPFLRKRILEVRNGLDITIGRLWAGYVSGSPWSALEMPSERWLVTEISSECGLSSMMVHYNLLDGTLLVNGSLLTRLPRSYESHSTFQRLFGEKVIDVVPSTMNGMIYEARNELFHHRLYFGMYGSELIIRARKQGQVYELLPVDALAGDFPQAFIQDYAHWLHIDTGCIEYRPLVDAWTANQHNWTGSGGVNMVLDRGLMRLIDIHTSTAKAVATVLSPLEQAAHIHIMLHRDTAALEVHLPRLKLDFFLRKGATQLESKQFRGMTVDSNQSFGTLTGLANKLVLRGVTDSSRSVIIPHGDVTFESEGRVCVKIDTSTQHISYHLYHIDMQLGRLVDNGSLKSRLFKCYLHAVTAHCLTDELTGRTGTEEALSILACPSTQSFLRLGKTEIDLLELLAQLTPRRHYYPQGLRVMQEVEWQRLSPISQHPSFFDMVQLIFERVRTLDLFYDKPTELPGAEICGDSHLLKRAAVRDSVYRVFGFGAEHHATKHDVNYIARDNVSNSIKEARVCHTAKLVDSWPTNLKCCSQLLREIESWGKPLNNCETEEPIRLGFDVKYLNSLATFLPKEWCKLQTILSCGVAEIDKYKIMIFLSTLTYSQHAKQELIHTLLAFATVPKLRTTRAPDYASFQLSHGYEADKNKLVDVANNRGRAFYSCPQSNLPRLAHETFAEADVRRRNKHQAAAEECHGRFVDALIRQWPEENVRDPVHIDFDTYIHVNEAMEDIRIYFRGWYRNARFKKYIGEIQEILDDLHAEDQELLVYSFAQPHYQYFPKQNHIAFSDIMSRSAPSLPLVYPERFDTWVGNQDDRMGNRGELQSLLSRLSSKASGGYERRYANDLMKSLDSLPPSAEGELSGSPKTLKPLLEEHLTRCKKHVDELYQMLRRRLEAETSTTREIACGAKMWPRLSIISLLQCLARGKVASLRDDWKSCLIVYGVAISNLQRAQRLLTCLGKKSELLSELANPGHQGWDPVHNTEWLLFEIENNILIRQVQAQIAQEMISPSSGANSILQLNMGEGKSSVIVPIVAAALADGTRLVRVVVLKSLWSQMFQVLLRTLGGMLGRRIYHMPISRSVRVDVHKAREIQSLFEDCMRTRGILLVQPEHLLSFELMGPERLLSGELELGNVLIDTQRWLENECRDILDESDEILSVRFELIYTMGTQHAIEFSPDRWTIIEHVLGLVGRFAQSVLRLFPHGVGLGSVCLGSFSRIRILQSSAADKLLEMIASEVCEAGVPGVPVWNLPEHVRAVLFSFLTDINMDEADAEPLQHRVFSVDSTRRSLLLLRGLIAGGVLAFALQQKRWRVNYGLDLSRTMLAVPYRAKDNPATRAEFSHPDATIVLTCLSYYYGGLSDEQLYTAFEKLFLSDHAQDEYEYWVQDAPELPSAFRQLTGINLSDPTQCSQMVFPHLRLAKGAVDFYMSHVVFPKEMKEFPHKLSSSGWDIARTKGHPTTGFSGTNDSRYILPLSVEQCDLPAHLHTNAAVLECLLRSENTFKNAMEESGSESLDAESLLRIVVRSDPPVRVILDVGAQVLEWKNEEVVRRWLLRVPEAQAAIFFDDQNDLSVLTRDGITEPLMISSFAKQMDECLVYLDEAHTRGTDLKLPTNYRAAVTLGPGLTKDRLVQACMRMRKLGKGQSVMFCGPLEVERKILRCSGKTRYEDIMVSDVLQWSIVETCSHTKKCIPLWATQGVRYQRRHIAWAKSSAGGGKDSALKMAKSLLEVEAQSLQDRYGFGKRRSEEQVLLHNGREKSLSKRKTQLNAIRAKCQEFELASFNNATLREEQERELSPENEQERQVERPSALTPYDHSVHRDVKSFVRDGILDRDSDAFQPAFKLFGNTSAMECLEAEAWLGHFLVTVDFARTVHASEKQHLDSFLRPVHWVLSGKNHNTVDYIVVSPFEAHEILPSIRKYKAVTLHVYSPRVSVSVRTLEDLSFCPIPALLKCGPNPPFTMLLNLFAGQLYLRSHEDYLSVCRFLGLAFRPPYKQTEVACDGFISPTSRPGFDAVMERECPFTTSPVGFLRIVMAIRRKEQTFQKSHLGRILQGELLAREEFQGSGEQLK</sequence>
<gene>
    <name evidence="11" type="ORF">JMJ35_006517</name>
</gene>
<evidence type="ECO:0000313" key="12">
    <source>
        <dbReference type="Proteomes" id="UP001166286"/>
    </source>
</evidence>
<keyword evidence="3" id="KW-0645">Protease</keyword>
<evidence type="ECO:0000256" key="2">
    <source>
        <dbReference type="ARBA" id="ARBA00012759"/>
    </source>
</evidence>
<evidence type="ECO:0000259" key="10">
    <source>
        <dbReference type="Pfam" id="PF20255"/>
    </source>
</evidence>
<evidence type="ECO:0000256" key="7">
    <source>
        <dbReference type="SAM" id="MobiDB-lite"/>
    </source>
</evidence>
<dbReference type="Pfam" id="PF20255">
    <property type="entry name" value="DUF6606"/>
    <property type="match status" value="1"/>
</dbReference>
<dbReference type="Proteomes" id="UP001166286">
    <property type="component" value="Unassembled WGS sequence"/>
</dbReference>
<evidence type="ECO:0000256" key="3">
    <source>
        <dbReference type="ARBA" id="ARBA00022670"/>
    </source>
</evidence>
<feature type="domain" description="DUF6606" evidence="10">
    <location>
        <begin position="8"/>
        <end position="275"/>
    </location>
</feature>